<dbReference type="Gene3D" id="3.30.930.10">
    <property type="entry name" value="Bira Bifunctional Protein, Domain 2"/>
    <property type="match status" value="1"/>
</dbReference>
<dbReference type="InterPro" id="IPR030855">
    <property type="entry name" value="Bifunct_BirA"/>
</dbReference>
<dbReference type="GO" id="GO:0005737">
    <property type="term" value="C:cytoplasm"/>
    <property type="evidence" value="ECO:0007669"/>
    <property type="project" value="TreeGrafter"/>
</dbReference>
<accession>A0A075HIS0</accession>
<sequence length="332" mass="37571">MMYTSFDNTGILKVLSYLKSHNSEFLSGQDLSDILKISRVAVWKHVKKIRSLGYKVESKHHLGYKLTDSTDLLLPWEITQNLDTKLLGKRVYYFDTIDSTQNFATKIASNHNENGTIIVSKHQTDGKGRLERKWESPTGGIWMSIIIQPEFNISYITLVPIATSLALCIAIEKILKIKPKLKWPNDVLLKEKKIAGVLLDTAIQSNKIESLVLGIGINFKINPHKLENRIKKTPNFYGVDTLVEKNEKPIILVKQFLHELENIFQLIDSGHTKKIIVEWTMRSSTIGRNISMTTNEGKITGNAIKLDNDGALIISNGQKNKRLLVGDVTHKN</sequence>
<feature type="domain" description="BPL/LPL catalytic" evidence="2">
    <location>
        <begin position="94"/>
        <end position="218"/>
    </location>
</feature>
<evidence type="ECO:0000313" key="4">
    <source>
        <dbReference type="EMBL" id="AIF15195.1"/>
    </source>
</evidence>
<dbReference type="InterPro" id="IPR045864">
    <property type="entry name" value="aa-tRNA-synth_II/BPL/LPL"/>
</dbReference>
<dbReference type="Pfam" id="PF08279">
    <property type="entry name" value="HTH_11"/>
    <property type="match status" value="1"/>
</dbReference>
<feature type="domain" description="Helix-turn-helix type 11" evidence="3">
    <location>
        <begin position="12"/>
        <end position="65"/>
    </location>
</feature>
<dbReference type="InterPro" id="IPR004143">
    <property type="entry name" value="BPL_LPL_catalytic"/>
</dbReference>
<evidence type="ECO:0000259" key="2">
    <source>
        <dbReference type="Pfam" id="PF03099"/>
    </source>
</evidence>
<dbReference type="SUPFAM" id="SSF46785">
    <property type="entry name" value="Winged helix' DNA-binding domain"/>
    <property type="match status" value="1"/>
</dbReference>
<dbReference type="Pfam" id="PF03099">
    <property type="entry name" value="BPL_LplA_LipB"/>
    <property type="match status" value="1"/>
</dbReference>
<organism evidence="4">
    <name type="scientific">uncultured marine thaumarchaeote KM3_69_H10</name>
    <dbReference type="NCBI Taxonomy" id="1456245"/>
    <lineage>
        <taxon>Archaea</taxon>
        <taxon>Nitrososphaerota</taxon>
        <taxon>environmental samples</taxon>
    </lineage>
</organism>
<dbReference type="InterPro" id="IPR036390">
    <property type="entry name" value="WH_DNA-bd_sf"/>
</dbReference>
<name>A0A075HIS0_9ARCH</name>
<dbReference type="GO" id="GO:0004077">
    <property type="term" value="F:biotin--[biotin carboxyl-carrier protein] ligase activity"/>
    <property type="evidence" value="ECO:0007669"/>
    <property type="project" value="UniProtKB-EC"/>
</dbReference>
<dbReference type="CDD" id="cd16442">
    <property type="entry name" value="BPL"/>
    <property type="match status" value="1"/>
</dbReference>
<dbReference type="Gene3D" id="2.30.30.100">
    <property type="match status" value="1"/>
</dbReference>
<evidence type="ECO:0000259" key="3">
    <source>
        <dbReference type="Pfam" id="PF08279"/>
    </source>
</evidence>
<dbReference type="NCBIfam" id="TIGR00121">
    <property type="entry name" value="birA_ligase"/>
    <property type="match status" value="1"/>
</dbReference>
<dbReference type="InterPro" id="IPR013196">
    <property type="entry name" value="HTH_11"/>
</dbReference>
<dbReference type="Gene3D" id="1.10.10.10">
    <property type="entry name" value="Winged helix-like DNA-binding domain superfamily/Winged helix DNA-binding domain"/>
    <property type="match status" value="1"/>
</dbReference>
<protein>
    <submittedName>
        <fullName evidence="4">Biotin--acetyl-CoA-carboxylase ligase (BirA)</fullName>
        <ecNumber evidence="4">6.3.4.15</ecNumber>
    </submittedName>
</protein>
<dbReference type="InterPro" id="IPR004408">
    <property type="entry name" value="Biotin_CoA_COase_ligase"/>
</dbReference>
<reference evidence="4" key="1">
    <citation type="journal article" date="2014" name="Genome Biol. Evol.">
        <title>Pangenome evidence for extensive interdomain horizontal transfer affecting lineage core and shell genes in uncultured planktonic thaumarchaeota and euryarchaeota.</title>
        <authorList>
            <person name="Deschamps P."/>
            <person name="Zivanovic Y."/>
            <person name="Moreira D."/>
            <person name="Rodriguez-Valera F."/>
            <person name="Lopez-Garcia P."/>
        </authorList>
    </citation>
    <scope>NUCLEOTIDE SEQUENCE</scope>
</reference>
<dbReference type="HAMAP" id="MF_00978">
    <property type="entry name" value="Bifunct_BirA"/>
    <property type="match status" value="1"/>
</dbReference>
<dbReference type="AlphaFoldDB" id="A0A075HIS0"/>
<dbReference type="EC" id="6.3.4.15" evidence="4"/>
<dbReference type="InterPro" id="IPR036388">
    <property type="entry name" value="WH-like_DNA-bd_sf"/>
</dbReference>
<dbReference type="PANTHER" id="PTHR12835">
    <property type="entry name" value="BIOTIN PROTEIN LIGASE"/>
    <property type="match status" value="1"/>
</dbReference>
<gene>
    <name evidence="4" type="primary">birA</name>
</gene>
<evidence type="ECO:0000256" key="1">
    <source>
        <dbReference type="ARBA" id="ARBA00022598"/>
    </source>
</evidence>
<proteinExistence type="inferred from homology"/>
<dbReference type="SUPFAM" id="SSF55681">
    <property type="entry name" value="Class II aaRS and biotin synthetases"/>
    <property type="match status" value="1"/>
</dbReference>
<dbReference type="GO" id="GO:0006355">
    <property type="term" value="P:regulation of DNA-templated transcription"/>
    <property type="evidence" value="ECO:0007669"/>
    <property type="project" value="InterPro"/>
</dbReference>
<dbReference type="EMBL" id="KF901022">
    <property type="protein sequence ID" value="AIF15195.1"/>
    <property type="molecule type" value="Genomic_DNA"/>
</dbReference>
<keyword evidence="1 4" id="KW-0436">Ligase</keyword>
<dbReference type="PANTHER" id="PTHR12835:SF5">
    <property type="entry name" value="BIOTIN--PROTEIN LIGASE"/>
    <property type="match status" value="1"/>
</dbReference>